<protein>
    <submittedName>
        <fullName evidence="2">Uncharacterized protein</fullName>
    </submittedName>
</protein>
<dbReference type="SUPFAM" id="SSF55073">
    <property type="entry name" value="Nucleotide cyclase"/>
    <property type="match status" value="1"/>
</dbReference>
<feature type="compositionally biased region" description="Basic residues" evidence="1">
    <location>
        <begin position="80"/>
        <end position="95"/>
    </location>
</feature>
<dbReference type="RefSeq" id="WP_158400524.1">
    <property type="nucleotide sequence ID" value="NZ_PRLB01000002.1"/>
</dbReference>
<accession>A0A329U2N5</accession>
<gene>
    <name evidence="2" type="ORF">C4N26_04505</name>
</gene>
<evidence type="ECO:0000256" key="1">
    <source>
        <dbReference type="SAM" id="MobiDB-lite"/>
    </source>
</evidence>
<dbReference type="OrthoDB" id="9813903at2"/>
<dbReference type="Proteomes" id="UP000251144">
    <property type="component" value="Unassembled WGS sequence"/>
</dbReference>
<proteinExistence type="predicted"/>
<dbReference type="InterPro" id="IPR043128">
    <property type="entry name" value="Rev_trsase/Diguanyl_cyclase"/>
</dbReference>
<sequence length="115" mass="13004">MFTSLAAFAAAAALVLCLVVCGELFEKPDTLRHAALMMTDLDNLKKTINDTYGYDWGDNYLRQSRGPSTKRPPRSSPRWNARKPSGKKPGLKKQKVSPSVLALCRYRGRFFVYLY</sequence>
<feature type="region of interest" description="Disordered" evidence="1">
    <location>
        <begin position="54"/>
        <end position="97"/>
    </location>
</feature>
<name>A0A329U2N5_9FIRM</name>
<evidence type="ECO:0000313" key="2">
    <source>
        <dbReference type="EMBL" id="RAW55226.1"/>
    </source>
</evidence>
<organism evidence="2 3">
    <name type="scientific">Faecalibacterium prausnitzii</name>
    <dbReference type="NCBI Taxonomy" id="853"/>
    <lineage>
        <taxon>Bacteria</taxon>
        <taxon>Bacillati</taxon>
        <taxon>Bacillota</taxon>
        <taxon>Clostridia</taxon>
        <taxon>Eubacteriales</taxon>
        <taxon>Oscillospiraceae</taxon>
        <taxon>Faecalibacterium</taxon>
    </lineage>
</organism>
<dbReference type="Gene3D" id="3.30.70.270">
    <property type="match status" value="1"/>
</dbReference>
<reference evidence="2 3" key="1">
    <citation type="submission" date="2018-02" db="EMBL/GenBank/DDBJ databases">
        <title>Complete genome sequencing of Faecalibacterium prausnitzii strains isolated from the human gut.</title>
        <authorList>
            <person name="Fitzgerald B.C."/>
            <person name="Shkoporov A.N."/>
            <person name="Ross P.R."/>
            <person name="Hill C."/>
        </authorList>
    </citation>
    <scope>NUCLEOTIDE SEQUENCE [LARGE SCALE GENOMIC DNA]</scope>
    <source>
        <strain evidence="2 3">APC942/32-1</strain>
    </source>
</reference>
<comment type="caution">
    <text evidence="2">The sequence shown here is derived from an EMBL/GenBank/DDBJ whole genome shotgun (WGS) entry which is preliminary data.</text>
</comment>
<evidence type="ECO:0000313" key="3">
    <source>
        <dbReference type="Proteomes" id="UP000251144"/>
    </source>
</evidence>
<dbReference type="AlphaFoldDB" id="A0A329U2N5"/>
<dbReference type="EMBL" id="PRLB01000002">
    <property type="protein sequence ID" value="RAW55226.1"/>
    <property type="molecule type" value="Genomic_DNA"/>
</dbReference>
<dbReference type="InterPro" id="IPR029787">
    <property type="entry name" value="Nucleotide_cyclase"/>
</dbReference>